<dbReference type="EMBL" id="CM042039">
    <property type="protein sequence ID" value="KAI3724784.1"/>
    <property type="molecule type" value="Genomic_DNA"/>
</dbReference>
<proteinExistence type="predicted"/>
<dbReference type="Proteomes" id="UP001056120">
    <property type="component" value="Linkage Group LG22"/>
</dbReference>
<evidence type="ECO:0000313" key="1">
    <source>
        <dbReference type="EMBL" id="KAI3724784.1"/>
    </source>
</evidence>
<reference evidence="1 2" key="2">
    <citation type="journal article" date="2022" name="Mol. Ecol. Resour.">
        <title>The genomes of chicory, endive, great burdock and yacon provide insights into Asteraceae paleo-polyploidization history and plant inulin production.</title>
        <authorList>
            <person name="Fan W."/>
            <person name="Wang S."/>
            <person name="Wang H."/>
            <person name="Wang A."/>
            <person name="Jiang F."/>
            <person name="Liu H."/>
            <person name="Zhao H."/>
            <person name="Xu D."/>
            <person name="Zhang Y."/>
        </authorList>
    </citation>
    <scope>NUCLEOTIDE SEQUENCE [LARGE SCALE GENOMIC DNA]</scope>
    <source>
        <strain evidence="2">cv. Yunnan</strain>
        <tissue evidence="1">Leaves</tissue>
    </source>
</reference>
<evidence type="ECO:0000313" key="2">
    <source>
        <dbReference type="Proteomes" id="UP001056120"/>
    </source>
</evidence>
<organism evidence="1 2">
    <name type="scientific">Smallanthus sonchifolius</name>
    <dbReference type="NCBI Taxonomy" id="185202"/>
    <lineage>
        <taxon>Eukaryota</taxon>
        <taxon>Viridiplantae</taxon>
        <taxon>Streptophyta</taxon>
        <taxon>Embryophyta</taxon>
        <taxon>Tracheophyta</taxon>
        <taxon>Spermatophyta</taxon>
        <taxon>Magnoliopsida</taxon>
        <taxon>eudicotyledons</taxon>
        <taxon>Gunneridae</taxon>
        <taxon>Pentapetalae</taxon>
        <taxon>asterids</taxon>
        <taxon>campanulids</taxon>
        <taxon>Asterales</taxon>
        <taxon>Asteraceae</taxon>
        <taxon>Asteroideae</taxon>
        <taxon>Heliantheae alliance</taxon>
        <taxon>Millerieae</taxon>
        <taxon>Smallanthus</taxon>
    </lineage>
</organism>
<gene>
    <name evidence="1" type="ORF">L1987_64549</name>
</gene>
<protein>
    <submittedName>
        <fullName evidence="1">Uncharacterized protein</fullName>
    </submittedName>
</protein>
<comment type="caution">
    <text evidence="1">The sequence shown here is derived from an EMBL/GenBank/DDBJ whole genome shotgun (WGS) entry which is preliminary data.</text>
</comment>
<keyword evidence="2" id="KW-1185">Reference proteome</keyword>
<accession>A0ACB9BS11</accession>
<name>A0ACB9BS11_9ASTR</name>
<sequence>MQALLHARTAFSLKPSIELIAASDLEDESAKFSPVDGKPMLLTPEYSIQIHISCTAAENIVSILDVETQACRHALQCFVIDEADRILEANFEEEMKQIIKILPKTRQTALSSATQTKKAKPEESVCRCLL</sequence>
<reference evidence="2" key="1">
    <citation type="journal article" date="2022" name="Mol. Ecol. Resour.">
        <title>The genomes of chicory, endive, great burdock and yacon provide insights into Asteraceae palaeo-polyploidization history and plant inulin production.</title>
        <authorList>
            <person name="Fan W."/>
            <person name="Wang S."/>
            <person name="Wang H."/>
            <person name="Wang A."/>
            <person name="Jiang F."/>
            <person name="Liu H."/>
            <person name="Zhao H."/>
            <person name="Xu D."/>
            <person name="Zhang Y."/>
        </authorList>
    </citation>
    <scope>NUCLEOTIDE SEQUENCE [LARGE SCALE GENOMIC DNA]</scope>
    <source>
        <strain evidence="2">cv. Yunnan</strain>
    </source>
</reference>